<feature type="non-terminal residue" evidence="11">
    <location>
        <position position="1"/>
    </location>
</feature>
<dbReference type="Gene3D" id="3.30.54.20">
    <property type="match status" value="1"/>
</dbReference>
<dbReference type="Proteomes" id="UP000229749">
    <property type="component" value="Unassembled WGS sequence"/>
</dbReference>
<evidence type="ECO:0000256" key="1">
    <source>
        <dbReference type="ARBA" id="ARBA00008226"/>
    </source>
</evidence>
<gene>
    <name evidence="11" type="ORF">CO172_00720</name>
</gene>
<dbReference type="SMART" id="SM00863">
    <property type="entry name" value="tRNA_SAD"/>
    <property type="match status" value="1"/>
</dbReference>
<dbReference type="GO" id="GO:0002161">
    <property type="term" value="F:aminoacyl-tRNA deacylase activity"/>
    <property type="evidence" value="ECO:0007669"/>
    <property type="project" value="TreeGrafter"/>
</dbReference>
<accession>A0A2M7XI83</accession>
<dbReference type="AlphaFoldDB" id="A0A2M7XI83"/>
<name>A0A2M7XI83_9BACT</name>
<keyword evidence="4 11" id="KW-0436">Ligase</keyword>
<comment type="caution">
    <text evidence="11">The sequence shown here is derived from an EMBL/GenBank/DDBJ whole genome shotgun (WGS) entry which is preliminary data.</text>
</comment>
<keyword evidence="6" id="KW-0067">ATP-binding</keyword>
<evidence type="ECO:0000256" key="3">
    <source>
        <dbReference type="ARBA" id="ARBA00022555"/>
    </source>
</evidence>
<evidence type="ECO:0000256" key="4">
    <source>
        <dbReference type="ARBA" id="ARBA00022598"/>
    </source>
</evidence>
<dbReference type="Gene3D" id="3.30.980.10">
    <property type="entry name" value="Threonyl-trna Synthetase, Chain A, domain 2"/>
    <property type="match status" value="1"/>
</dbReference>
<dbReference type="GO" id="GO:0005524">
    <property type="term" value="F:ATP binding"/>
    <property type="evidence" value="ECO:0007669"/>
    <property type="project" value="UniProtKB-KW"/>
</dbReference>
<evidence type="ECO:0000256" key="8">
    <source>
        <dbReference type="ARBA" id="ARBA00022917"/>
    </source>
</evidence>
<organism evidence="11 12">
    <name type="scientific">Candidatus Uhrbacteria bacterium CG_4_9_14_3_um_filter_36_7</name>
    <dbReference type="NCBI Taxonomy" id="1975033"/>
    <lineage>
        <taxon>Bacteria</taxon>
        <taxon>Candidatus Uhriibacteriota</taxon>
    </lineage>
</organism>
<keyword evidence="5" id="KW-0547">Nucleotide-binding</keyword>
<evidence type="ECO:0000256" key="2">
    <source>
        <dbReference type="ARBA" id="ARBA00013168"/>
    </source>
</evidence>
<evidence type="ECO:0000256" key="9">
    <source>
        <dbReference type="ARBA" id="ARBA00023146"/>
    </source>
</evidence>
<keyword evidence="3" id="KW-0820">tRNA-binding</keyword>
<dbReference type="GO" id="GO:0006419">
    <property type="term" value="P:alanyl-tRNA aminoacylation"/>
    <property type="evidence" value="ECO:0007669"/>
    <property type="project" value="InterPro"/>
</dbReference>
<dbReference type="InterPro" id="IPR018165">
    <property type="entry name" value="Ala-tRNA-synth_IIc_core"/>
</dbReference>
<evidence type="ECO:0000256" key="6">
    <source>
        <dbReference type="ARBA" id="ARBA00022840"/>
    </source>
</evidence>
<proteinExistence type="inferred from homology"/>
<evidence type="ECO:0000259" key="10">
    <source>
        <dbReference type="PROSITE" id="PS50860"/>
    </source>
</evidence>
<dbReference type="InterPro" id="IPR050058">
    <property type="entry name" value="Ala-tRNA_ligase"/>
</dbReference>
<evidence type="ECO:0000313" key="12">
    <source>
        <dbReference type="Proteomes" id="UP000229749"/>
    </source>
</evidence>
<keyword evidence="8" id="KW-0648">Protein biosynthesis</keyword>
<protein>
    <recommendedName>
        <fullName evidence="2">alanine--tRNA ligase</fullName>
        <ecNumber evidence="2">6.1.1.7</ecNumber>
    </recommendedName>
</protein>
<comment type="similarity">
    <text evidence="1">Belongs to the class-II aminoacyl-tRNA synthetase family.</text>
</comment>
<dbReference type="FunFam" id="3.30.980.10:FF:000004">
    <property type="entry name" value="Alanine--tRNA ligase, cytoplasmic"/>
    <property type="match status" value="1"/>
</dbReference>
<evidence type="ECO:0000256" key="5">
    <source>
        <dbReference type="ARBA" id="ARBA00022741"/>
    </source>
</evidence>
<dbReference type="EC" id="6.1.1.7" evidence="2"/>
<evidence type="ECO:0000256" key="7">
    <source>
        <dbReference type="ARBA" id="ARBA00022884"/>
    </source>
</evidence>
<reference evidence="12" key="1">
    <citation type="submission" date="2017-09" db="EMBL/GenBank/DDBJ databases">
        <title>Depth-based differentiation of microbial function through sediment-hosted aquifers and enrichment of novel symbionts in the deep terrestrial subsurface.</title>
        <authorList>
            <person name="Probst A.J."/>
            <person name="Ladd B."/>
            <person name="Jarett J.K."/>
            <person name="Geller-Mcgrath D.E."/>
            <person name="Sieber C.M.K."/>
            <person name="Emerson J.B."/>
            <person name="Anantharaman K."/>
            <person name="Thomas B.C."/>
            <person name="Malmstrom R."/>
            <person name="Stieglmeier M."/>
            <person name="Klingl A."/>
            <person name="Woyke T."/>
            <person name="Ryan C.M."/>
            <person name="Banfield J.F."/>
        </authorList>
    </citation>
    <scope>NUCLEOTIDE SEQUENCE [LARGE SCALE GENOMIC DNA]</scope>
</reference>
<dbReference type="PROSITE" id="PS50860">
    <property type="entry name" value="AA_TRNA_LIGASE_II_ALA"/>
    <property type="match status" value="1"/>
</dbReference>
<sequence length="171" mass="19507">RVGASQKFVGGLSDHSQKTVYLHTATHLLQQALRIVLGTEIYQKGSNITHERLRFDFPYHEKLTDSQKQQIEDIVNEVIQKDLPIYFEMLTLEQAKEKGALGVFEEKYKDYGEKIKVYMVGREDQLFSQEICGGPHAPQTGFLGTFKIQKEESVGSGIRRIKAILLNSKYS</sequence>
<dbReference type="InterPro" id="IPR012947">
    <property type="entry name" value="tRNA_SAD"/>
</dbReference>
<dbReference type="InterPro" id="IPR018163">
    <property type="entry name" value="Thr/Ala-tRNA-synth_IIc_edit"/>
</dbReference>
<keyword evidence="7" id="KW-0694">RNA-binding</keyword>
<keyword evidence="9" id="KW-0030">Aminoacyl-tRNA synthetase</keyword>
<dbReference type="GO" id="GO:0000049">
    <property type="term" value="F:tRNA binding"/>
    <property type="evidence" value="ECO:0007669"/>
    <property type="project" value="UniProtKB-KW"/>
</dbReference>
<dbReference type="PANTHER" id="PTHR11777:SF9">
    <property type="entry name" value="ALANINE--TRNA LIGASE, CYTOPLASMIC"/>
    <property type="match status" value="1"/>
</dbReference>
<feature type="domain" description="Alanyl-transfer RNA synthetases family profile" evidence="10">
    <location>
        <begin position="23"/>
        <end position="171"/>
    </location>
</feature>
<dbReference type="GO" id="GO:0004813">
    <property type="term" value="F:alanine-tRNA ligase activity"/>
    <property type="evidence" value="ECO:0007669"/>
    <property type="project" value="UniProtKB-EC"/>
</dbReference>
<dbReference type="GO" id="GO:0005829">
    <property type="term" value="C:cytosol"/>
    <property type="evidence" value="ECO:0007669"/>
    <property type="project" value="TreeGrafter"/>
</dbReference>
<evidence type="ECO:0000313" key="11">
    <source>
        <dbReference type="EMBL" id="PJA47616.1"/>
    </source>
</evidence>
<dbReference type="Pfam" id="PF07973">
    <property type="entry name" value="tRNA_SAD"/>
    <property type="match status" value="1"/>
</dbReference>
<dbReference type="SUPFAM" id="SSF55186">
    <property type="entry name" value="ThrRS/AlaRS common domain"/>
    <property type="match status" value="1"/>
</dbReference>
<dbReference type="EMBL" id="PFWS01000009">
    <property type="protein sequence ID" value="PJA47616.1"/>
    <property type="molecule type" value="Genomic_DNA"/>
</dbReference>
<dbReference type="PANTHER" id="PTHR11777">
    <property type="entry name" value="ALANYL-TRNA SYNTHETASE"/>
    <property type="match status" value="1"/>
</dbReference>